<dbReference type="PANTHER" id="PTHR11014">
    <property type="entry name" value="PEPTIDASE M20 FAMILY MEMBER"/>
    <property type="match status" value="1"/>
</dbReference>
<dbReference type="InterPro" id="IPR017439">
    <property type="entry name" value="Amidohydrolase"/>
</dbReference>
<dbReference type="SUPFAM" id="SSF53187">
    <property type="entry name" value="Zn-dependent exopeptidases"/>
    <property type="match status" value="1"/>
</dbReference>
<dbReference type="Gene3D" id="3.40.630.10">
    <property type="entry name" value="Zn peptidases"/>
    <property type="match status" value="1"/>
</dbReference>
<accession>X1KQH2</accession>
<sequence>MPTLKNDEKITSLCRKAVKKIIGEKKIIKPHITFGGEDFAIYQSYIPGCYFLLGIKKENNGKSFPWHSSYFDIDEQAIPIGAAILSQIVYDFFKR</sequence>
<dbReference type="GO" id="GO:0016787">
    <property type="term" value="F:hydrolase activity"/>
    <property type="evidence" value="ECO:0007669"/>
    <property type="project" value="InterPro"/>
</dbReference>
<dbReference type="InterPro" id="IPR002933">
    <property type="entry name" value="Peptidase_M20"/>
</dbReference>
<gene>
    <name evidence="1" type="ORF">S06H3_17649</name>
</gene>
<organism evidence="1">
    <name type="scientific">marine sediment metagenome</name>
    <dbReference type="NCBI Taxonomy" id="412755"/>
    <lineage>
        <taxon>unclassified sequences</taxon>
        <taxon>metagenomes</taxon>
        <taxon>ecological metagenomes</taxon>
    </lineage>
</organism>
<proteinExistence type="predicted"/>
<dbReference type="Pfam" id="PF01546">
    <property type="entry name" value="Peptidase_M20"/>
    <property type="match status" value="1"/>
</dbReference>
<name>X1KQH2_9ZZZZ</name>
<reference evidence="1" key="1">
    <citation type="journal article" date="2014" name="Front. Microbiol.">
        <title>High frequency of phylogenetically diverse reductive dehalogenase-homologous genes in deep subseafloor sedimentary metagenomes.</title>
        <authorList>
            <person name="Kawai M."/>
            <person name="Futagami T."/>
            <person name="Toyoda A."/>
            <person name="Takaki Y."/>
            <person name="Nishi S."/>
            <person name="Hori S."/>
            <person name="Arai W."/>
            <person name="Tsubouchi T."/>
            <person name="Morono Y."/>
            <person name="Uchiyama I."/>
            <person name="Ito T."/>
            <person name="Fujiyama A."/>
            <person name="Inagaki F."/>
            <person name="Takami H."/>
        </authorList>
    </citation>
    <scope>NUCLEOTIDE SEQUENCE</scope>
    <source>
        <strain evidence="1">Expedition CK06-06</strain>
    </source>
</reference>
<dbReference type="EMBL" id="BARV01008844">
    <property type="protein sequence ID" value="GAI08938.1"/>
    <property type="molecule type" value="Genomic_DNA"/>
</dbReference>
<evidence type="ECO:0000313" key="1">
    <source>
        <dbReference type="EMBL" id="GAI08938.1"/>
    </source>
</evidence>
<dbReference type="PANTHER" id="PTHR11014:SF63">
    <property type="entry name" value="METALLOPEPTIDASE, PUTATIVE (AFU_ORTHOLOGUE AFUA_6G09600)-RELATED"/>
    <property type="match status" value="1"/>
</dbReference>
<comment type="caution">
    <text evidence="1">The sequence shown here is derived from an EMBL/GenBank/DDBJ whole genome shotgun (WGS) entry which is preliminary data.</text>
</comment>
<dbReference type="AlphaFoldDB" id="X1KQH2"/>
<evidence type="ECO:0008006" key="2">
    <source>
        <dbReference type="Google" id="ProtNLM"/>
    </source>
</evidence>
<protein>
    <recommendedName>
        <fullName evidence="2">Peptidase M20 dimerisation domain-containing protein</fullName>
    </recommendedName>
</protein>